<reference evidence="2 3" key="1">
    <citation type="submission" date="2019-01" db="EMBL/GenBank/DDBJ databases">
        <authorList>
            <person name="Chen W.-M."/>
        </authorList>
    </citation>
    <scope>NUCLEOTIDE SEQUENCE [LARGE SCALE GENOMIC DNA]</scope>
    <source>
        <strain evidence="2 3">KYPY4</strain>
    </source>
</reference>
<keyword evidence="1" id="KW-0472">Membrane</keyword>
<dbReference type="RefSeq" id="WP_128228142.1">
    <property type="nucleotide sequence ID" value="NZ_SACR01000002.1"/>
</dbReference>
<keyword evidence="3" id="KW-1185">Reference proteome</keyword>
<proteinExistence type="predicted"/>
<comment type="caution">
    <text evidence="2">The sequence shown here is derived from an EMBL/GenBank/DDBJ whole genome shotgun (WGS) entry which is preliminary data.</text>
</comment>
<dbReference type="Pfam" id="PF11146">
    <property type="entry name" value="DUF2905"/>
    <property type="match status" value="1"/>
</dbReference>
<dbReference type="AlphaFoldDB" id="A0A437RLK4"/>
<keyword evidence="1" id="KW-0812">Transmembrane</keyword>
<protein>
    <submittedName>
        <fullName evidence="2">DUF2905 domain-containing protein</fullName>
    </submittedName>
</protein>
<accession>A0A437RLK4</accession>
<sequence>MRWLLVFLLASLFFNVLHGWLRKIGLGKLPGDFSFTFRGREWHVPLASSVVLSVLAMLIGLMF</sequence>
<evidence type="ECO:0000256" key="1">
    <source>
        <dbReference type="SAM" id="Phobius"/>
    </source>
</evidence>
<feature type="transmembrane region" description="Helical" evidence="1">
    <location>
        <begin position="43"/>
        <end position="62"/>
    </location>
</feature>
<dbReference type="Proteomes" id="UP000285575">
    <property type="component" value="Unassembled WGS sequence"/>
</dbReference>
<evidence type="ECO:0000313" key="3">
    <source>
        <dbReference type="Proteomes" id="UP000285575"/>
    </source>
</evidence>
<evidence type="ECO:0000313" key="2">
    <source>
        <dbReference type="EMBL" id="RVU47680.1"/>
    </source>
</evidence>
<organism evidence="2 3">
    <name type="scientific">Rubrivivax rivuli</name>
    <dbReference type="NCBI Taxonomy" id="1862385"/>
    <lineage>
        <taxon>Bacteria</taxon>
        <taxon>Pseudomonadati</taxon>
        <taxon>Pseudomonadota</taxon>
        <taxon>Betaproteobacteria</taxon>
        <taxon>Burkholderiales</taxon>
        <taxon>Sphaerotilaceae</taxon>
        <taxon>Rubrivivax</taxon>
    </lineage>
</organism>
<dbReference type="OrthoDB" id="9811610at2"/>
<dbReference type="InterPro" id="IPR021320">
    <property type="entry name" value="DUF2905"/>
</dbReference>
<keyword evidence="1" id="KW-1133">Transmembrane helix</keyword>
<dbReference type="EMBL" id="SACR01000002">
    <property type="protein sequence ID" value="RVU47680.1"/>
    <property type="molecule type" value="Genomic_DNA"/>
</dbReference>
<gene>
    <name evidence="2" type="ORF">EOE66_08105</name>
</gene>
<name>A0A437RLK4_9BURK</name>